<dbReference type="AlphaFoldDB" id="U3A889"/>
<sequence length="267" mass="30341">MPKHTPQIPLATSREYAWQAHVNGTDAAEFHGDCTSPIDRALRGVGSPLLAALAQWKVDEDIDYADGYGLIGEFAPPNTRTVFVRVRCRKCEACLGYKRRLWTARAIYEVRQSMRTWFGTLTVGPERRLWAQMVADKRAVMARGESLSSLSSVERTRALAAVLAPEVTRWLKRVRKAARSDKLRYLLVTEAHSDGFPHFHLLLHERGQPVSKRTLEAKWLYGFSNWRLVPAGEIRQVGYVCKYIAKSAQTRVRASRHYGQSPIEYGQ</sequence>
<proteinExistence type="predicted"/>
<feature type="domain" description="Replication-associated protein ORF2/G2P" evidence="1">
    <location>
        <begin position="166"/>
        <end position="247"/>
    </location>
</feature>
<dbReference type="Pfam" id="PF23343">
    <property type="entry name" value="REP_ORF2-G2P"/>
    <property type="match status" value="1"/>
</dbReference>
<evidence type="ECO:0000259" key="1">
    <source>
        <dbReference type="Pfam" id="PF23343"/>
    </source>
</evidence>
<dbReference type="OrthoDB" id="7867081at2"/>
<protein>
    <recommendedName>
        <fullName evidence="1">Replication-associated protein ORF2/G2P domain-containing protein</fullName>
    </recommendedName>
</protein>
<dbReference type="EMBL" id="BASZ01000013">
    <property type="protein sequence ID" value="GAD50973.1"/>
    <property type="molecule type" value="Genomic_DNA"/>
</dbReference>
<comment type="caution">
    <text evidence="2">The sequence shown here is derived from an EMBL/GenBank/DDBJ whole genome shotgun (WGS) entry which is preliminary data.</text>
</comment>
<reference evidence="2 3" key="1">
    <citation type="submission" date="2013-09" db="EMBL/GenBank/DDBJ databases">
        <title>Whole genome shotgun sequence of Novosphingobium tardaugens NBRC 16725.</title>
        <authorList>
            <person name="Isaki S."/>
            <person name="Hosoyama A."/>
            <person name="Tsuchikane K."/>
            <person name="Katsumata H."/>
            <person name="Ando Y."/>
            <person name="Yamazaki S."/>
            <person name="Fujita N."/>
        </authorList>
    </citation>
    <scope>NUCLEOTIDE SEQUENCE [LARGE SCALE GENOMIC DNA]</scope>
    <source>
        <strain evidence="2 3">NBRC 16725</strain>
    </source>
</reference>
<accession>U3A889</accession>
<evidence type="ECO:0000313" key="3">
    <source>
        <dbReference type="Proteomes" id="UP000016568"/>
    </source>
</evidence>
<dbReference type="KEGG" id="ntd:EGO55_19615"/>
<dbReference type="eggNOG" id="ENOG502ZNIW">
    <property type="taxonomic scope" value="Bacteria"/>
</dbReference>
<keyword evidence="3" id="KW-1185">Reference proteome</keyword>
<dbReference type="Proteomes" id="UP000016568">
    <property type="component" value="Unassembled WGS sequence"/>
</dbReference>
<dbReference type="InterPro" id="IPR056906">
    <property type="entry name" value="ORF2/G2P_dom"/>
</dbReference>
<dbReference type="RefSeq" id="WP_021691791.1">
    <property type="nucleotide sequence ID" value="NZ_BASZ01000013.1"/>
</dbReference>
<name>U3A889_9SPHN</name>
<evidence type="ECO:0000313" key="2">
    <source>
        <dbReference type="EMBL" id="GAD50973.1"/>
    </source>
</evidence>
<gene>
    <name evidence="2" type="ORF">NT2_13_00600</name>
</gene>
<organism evidence="2 3">
    <name type="scientific">Caenibius tardaugens NBRC 16725</name>
    <dbReference type="NCBI Taxonomy" id="1219035"/>
    <lineage>
        <taxon>Bacteria</taxon>
        <taxon>Pseudomonadati</taxon>
        <taxon>Pseudomonadota</taxon>
        <taxon>Alphaproteobacteria</taxon>
        <taxon>Sphingomonadales</taxon>
        <taxon>Erythrobacteraceae</taxon>
        <taxon>Caenibius</taxon>
    </lineage>
</organism>